<sequence length="853" mass="95008">MAPKERPLASKGGGTDSSRYRSAARNDTPRLTLHQPLDDQYERQRRPVGAPPRRRIKSSRASGRSKGVSQSESTYSDVYSASQRCQSVCCDSSGDGIVTFSVYESSSAAFTQSRFQLTPESHSGYQEEETSLAQPAVLRQDFETETSDSTITAASEIAVHIDDNTDGFYCLGCGIRRSDEQHKVRKFRDGDPAWRNFCKPCHEKHLTSGDGKTVMAYGNFCFGCGFARSSHFNKENPIKPSKKPIKNFCAHCMKRLSKKAVIPTETLLGISSDESSTESEPLEFDEEQHDGQSPKHAGHFRMSSQQETARLKNDATDDSNERYEAGNESDELSPSESVRKRLRKRRSARASDAVPREEVRPKSQRSTTRHNENPTKSAFEASISHQVPSVEDVPDTEANLRPKDDEPANSCSSPASYRPTSVKAAPATPIQTTAQVTTSDACLDPDPSLDSETCSPSKRARFSERVEVRTSPTFWQREHPEGDNPYAQFQYEQYQDDLRDGKKAVPLKDPLRDPDGRTAGRLYVPLCSIDDHSFNSWGNEGAAGWNDFAARFRPNSTKVSSDNPLHSSTWYTPGGDQPQDCSTSNGDQHRFTRDRSNPNNRQRQPQDSGDFCYGQGKENQPCTPSPIAPSGWNSQHDYFDGYHNPENHHATNWTSRRDARRTERNHGPCAKQAGSFWSTYDQYPGMDYQAEGAGNHFDSSSGYPDDYGSFGGFGFNSYRPHDRGLYTEEDGFDYSNYNSASAHQQYYQGPQSSPPKEKRHGFDFGTSDAHENLNTRSSYSFSGHMTEQDTTTGHGTSRDAGIPFESSTTSSDALQEPKLPPIGIVMEIPDDMSDSDVHTLLIPGCDDYIPMAY</sequence>
<protein>
    <submittedName>
        <fullName evidence="2">Uncharacterized protein</fullName>
    </submittedName>
</protein>
<feature type="compositionally biased region" description="Polar residues" evidence="1">
    <location>
        <begin position="59"/>
        <end position="75"/>
    </location>
</feature>
<dbReference type="STRING" id="1209931.A0A135UUT2"/>
<dbReference type="Proteomes" id="UP000070121">
    <property type="component" value="Unassembled WGS sequence"/>
</dbReference>
<accession>A0A135UUT2</accession>
<feature type="compositionally biased region" description="Basic and acidic residues" evidence="1">
    <location>
        <begin position="36"/>
        <end position="45"/>
    </location>
</feature>
<feature type="region of interest" description="Disordered" evidence="1">
    <location>
        <begin position="744"/>
        <end position="818"/>
    </location>
</feature>
<name>A0A135UUT2_9PEZI</name>
<proteinExistence type="predicted"/>
<feature type="compositionally biased region" description="Basic and acidic residues" evidence="1">
    <location>
        <begin position="637"/>
        <end position="666"/>
    </location>
</feature>
<evidence type="ECO:0000313" key="3">
    <source>
        <dbReference type="Proteomes" id="UP000070121"/>
    </source>
</evidence>
<feature type="compositionally biased region" description="Acidic residues" evidence="1">
    <location>
        <begin position="275"/>
        <end position="288"/>
    </location>
</feature>
<evidence type="ECO:0000256" key="1">
    <source>
        <dbReference type="SAM" id="MobiDB-lite"/>
    </source>
</evidence>
<dbReference type="AlphaFoldDB" id="A0A135UUT2"/>
<evidence type="ECO:0000313" key="2">
    <source>
        <dbReference type="EMBL" id="KXH64165.1"/>
    </source>
</evidence>
<comment type="caution">
    <text evidence="2">The sequence shown here is derived from an EMBL/GenBank/DDBJ whole genome shotgun (WGS) entry which is preliminary data.</text>
</comment>
<feature type="compositionally biased region" description="Polar residues" evidence="1">
    <location>
        <begin position="774"/>
        <end position="795"/>
    </location>
</feature>
<feature type="compositionally biased region" description="Polar residues" evidence="1">
    <location>
        <begin position="597"/>
        <end position="607"/>
    </location>
</feature>
<organism evidence="2 3">
    <name type="scientific">Colletotrichum salicis</name>
    <dbReference type="NCBI Taxonomy" id="1209931"/>
    <lineage>
        <taxon>Eukaryota</taxon>
        <taxon>Fungi</taxon>
        <taxon>Dikarya</taxon>
        <taxon>Ascomycota</taxon>
        <taxon>Pezizomycotina</taxon>
        <taxon>Sordariomycetes</taxon>
        <taxon>Hypocreomycetidae</taxon>
        <taxon>Glomerellales</taxon>
        <taxon>Glomerellaceae</taxon>
        <taxon>Colletotrichum</taxon>
        <taxon>Colletotrichum acutatum species complex</taxon>
    </lineage>
</organism>
<feature type="compositionally biased region" description="Low complexity" evidence="1">
    <location>
        <begin position="424"/>
        <end position="438"/>
    </location>
</feature>
<feature type="region of interest" description="Disordered" evidence="1">
    <location>
        <begin position="270"/>
        <end position="439"/>
    </location>
</feature>
<feature type="region of interest" description="Disordered" evidence="1">
    <location>
        <begin position="556"/>
        <end position="670"/>
    </location>
</feature>
<feature type="compositionally biased region" description="Basic and acidic residues" evidence="1">
    <location>
        <begin position="587"/>
        <end position="596"/>
    </location>
</feature>
<dbReference type="EMBL" id="JFFI01001006">
    <property type="protein sequence ID" value="KXH64165.1"/>
    <property type="molecule type" value="Genomic_DNA"/>
</dbReference>
<feature type="compositionally biased region" description="Polar residues" evidence="1">
    <location>
        <begin position="409"/>
        <end position="419"/>
    </location>
</feature>
<feature type="compositionally biased region" description="Polar residues" evidence="1">
    <location>
        <begin position="556"/>
        <end position="571"/>
    </location>
</feature>
<feature type="region of interest" description="Disordered" evidence="1">
    <location>
        <begin position="1"/>
        <end position="75"/>
    </location>
</feature>
<keyword evidence="3" id="KW-1185">Reference proteome</keyword>
<gene>
    <name evidence="2" type="ORF">CSAL01_08084</name>
</gene>
<reference evidence="2 3" key="1">
    <citation type="submission" date="2014-02" db="EMBL/GenBank/DDBJ databases">
        <title>The genome sequence of Colletotrichum salicis CBS 607.94.</title>
        <authorList>
            <person name="Baroncelli R."/>
            <person name="Thon M.R."/>
        </authorList>
    </citation>
    <scope>NUCLEOTIDE SEQUENCE [LARGE SCALE GENOMIC DNA]</scope>
    <source>
        <strain evidence="2 3">CBS 607.94</strain>
    </source>
</reference>
<dbReference type="OrthoDB" id="5415512at2759"/>
<feature type="compositionally biased region" description="Basic and acidic residues" evidence="1">
    <location>
        <begin position="309"/>
        <end position="325"/>
    </location>
</feature>